<evidence type="ECO:0000256" key="2">
    <source>
        <dbReference type="ARBA" id="ARBA00005592"/>
    </source>
</evidence>
<proteinExistence type="inferred from homology"/>
<protein>
    <recommendedName>
        <fullName evidence="8">Ripening-related protein 1</fullName>
    </recommendedName>
</protein>
<dbReference type="GO" id="GO:0005576">
    <property type="term" value="C:extracellular region"/>
    <property type="evidence" value="ECO:0007669"/>
    <property type="project" value="UniProtKB-SubCell"/>
</dbReference>
<dbReference type="Pfam" id="PF24300">
    <property type="entry name" value="KWL1"/>
    <property type="match status" value="1"/>
</dbReference>
<comment type="similarity">
    <text evidence="2">Belongs to the kiwellin family.</text>
</comment>
<gene>
    <name evidence="6" type="ORF">H6P81_005540</name>
</gene>
<evidence type="ECO:0000256" key="1">
    <source>
        <dbReference type="ARBA" id="ARBA00004613"/>
    </source>
</evidence>
<dbReference type="InterPro" id="IPR039271">
    <property type="entry name" value="Kiwellin-like"/>
</dbReference>
<evidence type="ECO:0000256" key="4">
    <source>
        <dbReference type="ARBA" id="ARBA00022729"/>
    </source>
</evidence>
<evidence type="ECO:0000313" key="7">
    <source>
        <dbReference type="Proteomes" id="UP000825729"/>
    </source>
</evidence>
<reference evidence="6 7" key="1">
    <citation type="submission" date="2021-07" db="EMBL/GenBank/DDBJ databases">
        <title>The Aristolochia fimbriata genome: insights into angiosperm evolution, floral development and chemical biosynthesis.</title>
        <authorList>
            <person name="Jiao Y."/>
        </authorList>
    </citation>
    <scope>NUCLEOTIDE SEQUENCE [LARGE SCALE GENOMIC DNA]</scope>
    <source>
        <strain evidence="6">IBCAS-2021</strain>
        <tissue evidence="6">Leaf</tissue>
    </source>
</reference>
<feature type="signal peptide" evidence="5">
    <location>
        <begin position="1"/>
        <end position="24"/>
    </location>
</feature>
<evidence type="ECO:0008006" key="8">
    <source>
        <dbReference type="Google" id="ProtNLM"/>
    </source>
</evidence>
<evidence type="ECO:0000256" key="5">
    <source>
        <dbReference type="SAM" id="SignalP"/>
    </source>
</evidence>
<dbReference type="Gene3D" id="2.40.40.10">
    <property type="entry name" value="RlpA-like domain"/>
    <property type="match status" value="1"/>
</dbReference>
<keyword evidence="3" id="KW-0964">Secreted</keyword>
<keyword evidence="7" id="KW-1185">Reference proteome</keyword>
<keyword evidence="4 5" id="KW-0732">Signal</keyword>
<dbReference type="SUPFAM" id="SSF50685">
    <property type="entry name" value="Barwin-like endoglucanases"/>
    <property type="match status" value="1"/>
</dbReference>
<feature type="chain" id="PRO_5043529540" description="Ripening-related protein 1" evidence="5">
    <location>
        <begin position="25"/>
        <end position="189"/>
    </location>
</feature>
<dbReference type="AlphaFoldDB" id="A0AAV7EXJ9"/>
<dbReference type="PANTHER" id="PTHR33191:SF77">
    <property type="entry name" value="RIPENING-RELATED PROTEIN 1"/>
    <property type="match status" value="1"/>
</dbReference>
<organism evidence="6 7">
    <name type="scientific">Aristolochia fimbriata</name>
    <name type="common">White veined hardy Dutchman's pipe vine</name>
    <dbReference type="NCBI Taxonomy" id="158543"/>
    <lineage>
        <taxon>Eukaryota</taxon>
        <taxon>Viridiplantae</taxon>
        <taxon>Streptophyta</taxon>
        <taxon>Embryophyta</taxon>
        <taxon>Tracheophyta</taxon>
        <taxon>Spermatophyta</taxon>
        <taxon>Magnoliopsida</taxon>
        <taxon>Magnoliidae</taxon>
        <taxon>Piperales</taxon>
        <taxon>Aristolochiaceae</taxon>
        <taxon>Aristolochia</taxon>
    </lineage>
</organism>
<dbReference type="PROSITE" id="PS51257">
    <property type="entry name" value="PROKAR_LIPOPROTEIN"/>
    <property type="match status" value="1"/>
</dbReference>
<accession>A0AAV7EXJ9</accession>
<evidence type="ECO:0000256" key="3">
    <source>
        <dbReference type="ARBA" id="ARBA00022525"/>
    </source>
</evidence>
<sequence>MKKVIYSRIAVLLLFLLFAQACLAAPGKKCKPSGILKGKKPPHGKCNQENNSDCCKQGMRYTTYKCSPPVTRHTKAILTLNSFEKGGDGGAPAACDGKYHSDRTPVVALSTGWFNKGKRCHNKIKISANGHSVVAKVVDECDSTMGCDSDHDFQPPCPNNIVDASKAVWKALHVPESNQGWMDVVWSEV</sequence>
<dbReference type="CDD" id="cd22270">
    <property type="entry name" value="DPBB_kiwellin-like"/>
    <property type="match status" value="1"/>
</dbReference>
<name>A0AAV7EXJ9_ARIFI</name>
<comment type="caution">
    <text evidence="6">The sequence shown here is derived from an EMBL/GenBank/DDBJ whole genome shotgun (WGS) entry which is preliminary data.</text>
</comment>
<evidence type="ECO:0000313" key="6">
    <source>
        <dbReference type="EMBL" id="KAG9452636.1"/>
    </source>
</evidence>
<dbReference type="InterPro" id="IPR036908">
    <property type="entry name" value="RlpA-like_sf"/>
</dbReference>
<dbReference type="PANTHER" id="PTHR33191">
    <property type="entry name" value="RIPENING-RELATED PROTEIN 2-RELATED"/>
    <property type="match status" value="1"/>
</dbReference>
<comment type="subcellular location">
    <subcellularLocation>
        <location evidence="1">Secreted</location>
    </subcellularLocation>
</comment>
<dbReference type="EMBL" id="JAINDJ010000003">
    <property type="protein sequence ID" value="KAG9452636.1"/>
    <property type="molecule type" value="Genomic_DNA"/>
</dbReference>
<dbReference type="Proteomes" id="UP000825729">
    <property type="component" value="Unassembled WGS sequence"/>
</dbReference>